<proteinExistence type="predicted"/>
<evidence type="ECO:0000313" key="2">
    <source>
        <dbReference type="Proteomes" id="UP000735302"/>
    </source>
</evidence>
<comment type="caution">
    <text evidence="1">The sequence shown here is derived from an EMBL/GenBank/DDBJ whole genome shotgun (WGS) entry which is preliminary data.</text>
</comment>
<name>A0AAV3YK45_9GAST</name>
<dbReference type="AlphaFoldDB" id="A0AAV3YK45"/>
<gene>
    <name evidence="1" type="ORF">PoB_000927200</name>
</gene>
<evidence type="ECO:0000313" key="1">
    <source>
        <dbReference type="EMBL" id="GFN82766.1"/>
    </source>
</evidence>
<dbReference type="Proteomes" id="UP000735302">
    <property type="component" value="Unassembled WGS sequence"/>
</dbReference>
<accession>A0AAV3YK45</accession>
<reference evidence="1 2" key="1">
    <citation type="journal article" date="2021" name="Elife">
        <title>Chloroplast acquisition without the gene transfer in kleptoplastic sea slugs, Plakobranchus ocellatus.</title>
        <authorList>
            <person name="Maeda T."/>
            <person name="Takahashi S."/>
            <person name="Yoshida T."/>
            <person name="Shimamura S."/>
            <person name="Takaki Y."/>
            <person name="Nagai Y."/>
            <person name="Toyoda A."/>
            <person name="Suzuki Y."/>
            <person name="Arimoto A."/>
            <person name="Ishii H."/>
            <person name="Satoh N."/>
            <person name="Nishiyama T."/>
            <person name="Hasebe M."/>
            <person name="Maruyama T."/>
            <person name="Minagawa J."/>
            <person name="Obokata J."/>
            <person name="Shigenobu S."/>
        </authorList>
    </citation>
    <scope>NUCLEOTIDE SEQUENCE [LARGE SCALE GENOMIC DNA]</scope>
</reference>
<protein>
    <submittedName>
        <fullName evidence="1">Uncharacterized protein</fullName>
    </submittedName>
</protein>
<organism evidence="1 2">
    <name type="scientific">Plakobranchus ocellatus</name>
    <dbReference type="NCBI Taxonomy" id="259542"/>
    <lineage>
        <taxon>Eukaryota</taxon>
        <taxon>Metazoa</taxon>
        <taxon>Spiralia</taxon>
        <taxon>Lophotrochozoa</taxon>
        <taxon>Mollusca</taxon>
        <taxon>Gastropoda</taxon>
        <taxon>Heterobranchia</taxon>
        <taxon>Euthyneura</taxon>
        <taxon>Panpulmonata</taxon>
        <taxon>Sacoglossa</taxon>
        <taxon>Placobranchoidea</taxon>
        <taxon>Plakobranchidae</taxon>
        <taxon>Plakobranchus</taxon>
    </lineage>
</organism>
<dbReference type="EMBL" id="BLXT01001037">
    <property type="protein sequence ID" value="GFN82766.1"/>
    <property type="molecule type" value="Genomic_DNA"/>
</dbReference>
<sequence length="291" mass="32700">MPYAKNNQDPTHGSPMLGLSVGPTLLTIVCLKICPLLISEDTSSLRSLKSLPQLVRKLLERLITAIASQPTDMWKLLALLPRLLLVAEVKGNCSELLACKNIISDRRMNTAEALDQECAKLSNHKSCITDRLDTCDNSTVKKDVRIFKDIMEFMCRAANRPLVLRTTSLDCYQNSSMQDQITALVKLCLYSFKAKVNAELFKARTSGRENESIDACKFVYDLGICWLNKVTPLCNIDMGILVVNIWIIKLADLFAEFGCPQDVTQSRRYVKRALPMLSKRLAAISKLKLKR</sequence>
<keyword evidence="2" id="KW-1185">Reference proteome</keyword>